<accession>A0ABX8YWA6</accession>
<dbReference type="RefSeq" id="WP_095125752.1">
    <property type="nucleotide sequence ID" value="NZ_CP071586.1"/>
</dbReference>
<sequence length="71" mass="7742">MTNLLWVAALAGQTQRRQFMLLRAAGRGLIFVNDAAEQRPRPTGGNGGRNPALIDRYQPCVGQFGAALERC</sequence>
<dbReference type="EMBL" id="CP071586">
    <property type="protein sequence ID" value="QYY84275.1"/>
    <property type="molecule type" value="Genomic_DNA"/>
</dbReference>
<protein>
    <submittedName>
        <fullName evidence="1">Uncharacterized protein</fullName>
    </submittedName>
</protein>
<name>A0ABX8YWA6_9PSED</name>
<keyword evidence="2" id="KW-1185">Reference proteome</keyword>
<evidence type="ECO:0000313" key="2">
    <source>
        <dbReference type="Proteomes" id="UP000824588"/>
    </source>
</evidence>
<gene>
    <name evidence="1" type="ORF">J0G10_12770</name>
</gene>
<dbReference type="Proteomes" id="UP000824588">
    <property type="component" value="Chromosome"/>
</dbReference>
<reference evidence="1 2" key="1">
    <citation type="journal article" date="2022" name="Int. J. Syst. Evol. Microbiol.">
        <title>Pseudomonas germanica sp. nov., isolated from Iris germanica rhizomes.</title>
        <authorList>
            <person name="Atanasov K.E."/>
            <person name="Galbis D.M."/>
            <person name="Gallego J."/>
            <person name="Serpico A."/>
            <person name="Bosch M."/>
            <person name="Altabella T."/>
            <person name="Ferrer A."/>
        </authorList>
    </citation>
    <scope>NUCLEOTIDE SEQUENCE [LARGE SCALE GENOMIC DNA]</scope>
    <source>
        <strain evidence="1 2">FIT28</strain>
    </source>
</reference>
<organism evidence="1 2">
    <name type="scientific">Pseudomonas germanica</name>
    <dbReference type="NCBI Taxonomy" id="2815720"/>
    <lineage>
        <taxon>Bacteria</taxon>
        <taxon>Pseudomonadati</taxon>
        <taxon>Pseudomonadota</taxon>
        <taxon>Gammaproteobacteria</taxon>
        <taxon>Pseudomonadales</taxon>
        <taxon>Pseudomonadaceae</taxon>
        <taxon>Pseudomonas</taxon>
    </lineage>
</organism>
<proteinExistence type="predicted"/>
<evidence type="ECO:0000313" key="1">
    <source>
        <dbReference type="EMBL" id="QYY84275.1"/>
    </source>
</evidence>